<reference evidence="1 2" key="1">
    <citation type="submission" date="2017-11" db="EMBL/GenBank/DDBJ databases">
        <title>De-novo sequencing of pomegranate (Punica granatum L.) genome.</title>
        <authorList>
            <person name="Akparov Z."/>
            <person name="Amiraslanov A."/>
            <person name="Hajiyeva S."/>
            <person name="Abbasov M."/>
            <person name="Kaur K."/>
            <person name="Hamwieh A."/>
            <person name="Solovyev V."/>
            <person name="Salamov A."/>
            <person name="Braich B."/>
            <person name="Kosarev P."/>
            <person name="Mahmoud A."/>
            <person name="Hajiyev E."/>
            <person name="Babayeva S."/>
            <person name="Izzatullayeva V."/>
            <person name="Mammadov A."/>
            <person name="Mammadov A."/>
            <person name="Sharifova S."/>
            <person name="Ojaghi J."/>
            <person name="Eynullazada K."/>
            <person name="Bayramov B."/>
            <person name="Abdulazimova A."/>
            <person name="Shahmuradov I."/>
        </authorList>
    </citation>
    <scope>NUCLEOTIDE SEQUENCE [LARGE SCALE GENOMIC DNA]</scope>
    <source>
        <strain evidence="2">cv. AG2017</strain>
        <tissue evidence="1">Leaf</tissue>
    </source>
</reference>
<evidence type="ECO:0008006" key="3">
    <source>
        <dbReference type="Google" id="ProtNLM"/>
    </source>
</evidence>
<dbReference type="EMBL" id="PGOL01003966">
    <property type="protein sequence ID" value="PKI38930.1"/>
    <property type="molecule type" value="Genomic_DNA"/>
</dbReference>
<organism evidence="1 2">
    <name type="scientific">Punica granatum</name>
    <name type="common">Pomegranate</name>
    <dbReference type="NCBI Taxonomy" id="22663"/>
    <lineage>
        <taxon>Eukaryota</taxon>
        <taxon>Viridiplantae</taxon>
        <taxon>Streptophyta</taxon>
        <taxon>Embryophyta</taxon>
        <taxon>Tracheophyta</taxon>
        <taxon>Spermatophyta</taxon>
        <taxon>Magnoliopsida</taxon>
        <taxon>eudicotyledons</taxon>
        <taxon>Gunneridae</taxon>
        <taxon>Pentapetalae</taxon>
        <taxon>rosids</taxon>
        <taxon>malvids</taxon>
        <taxon>Myrtales</taxon>
        <taxon>Lythraceae</taxon>
        <taxon>Punica</taxon>
    </lineage>
</organism>
<name>A0A2I0I5I3_PUNGR</name>
<comment type="caution">
    <text evidence="1">The sequence shown here is derived from an EMBL/GenBank/DDBJ whole genome shotgun (WGS) entry which is preliminary data.</text>
</comment>
<sequence>MVRDVLSGRRSARAINNTLIVLVPKVAQPEELIHIIRTSCRKKGCTAVKVDLAKAYDNLAWDFIADTLREVGSIHTSGSHNGSCVNSDATSYVEWRGY</sequence>
<accession>A0A2I0I5I3</accession>
<dbReference type="AlphaFoldDB" id="A0A2I0I5I3"/>
<evidence type="ECO:0000313" key="2">
    <source>
        <dbReference type="Proteomes" id="UP000233551"/>
    </source>
</evidence>
<protein>
    <recommendedName>
        <fullName evidence="3">Reverse transcriptase domain-containing protein</fullName>
    </recommendedName>
</protein>
<keyword evidence="2" id="KW-1185">Reference proteome</keyword>
<dbReference type="Proteomes" id="UP000233551">
    <property type="component" value="Unassembled WGS sequence"/>
</dbReference>
<proteinExistence type="predicted"/>
<gene>
    <name evidence="1" type="ORF">CRG98_040702</name>
</gene>
<evidence type="ECO:0000313" key="1">
    <source>
        <dbReference type="EMBL" id="PKI38930.1"/>
    </source>
</evidence>